<evidence type="ECO:0000313" key="2">
    <source>
        <dbReference type="Proteomes" id="UP001589776"/>
    </source>
</evidence>
<dbReference type="Proteomes" id="UP001589776">
    <property type="component" value="Unassembled WGS sequence"/>
</dbReference>
<dbReference type="SFLD" id="SFLDG01129">
    <property type="entry name" value="C1.5:_HAD__Beta-PGM__Phosphata"/>
    <property type="match status" value="1"/>
</dbReference>
<dbReference type="PANTHER" id="PTHR43434:SF1">
    <property type="entry name" value="PHOSPHOGLYCOLATE PHOSPHATASE"/>
    <property type="match status" value="1"/>
</dbReference>
<comment type="caution">
    <text evidence="1">The sequence shown here is derived from an EMBL/GenBank/DDBJ whole genome shotgun (WGS) entry which is preliminary data.</text>
</comment>
<dbReference type="SUPFAM" id="SSF56784">
    <property type="entry name" value="HAD-like"/>
    <property type="match status" value="1"/>
</dbReference>
<dbReference type="InterPro" id="IPR050155">
    <property type="entry name" value="HAD-like_hydrolase_sf"/>
</dbReference>
<evidence type="ECO:0000313" key="1">
    <source>
        <dbReference type="EMBL" id="MFC0212942.1"/>
    </source>
</evidence>
<organism evidence="1 2">
    <name type="scientific">Paenibacillus chartarius</name>
    <dbReference type="NCBI Taxonomy" id="747481"/>
    <lineage>
        <taxon>Bacteria</taxon>
        <taxon>Bacillati</taxon>
        <taxon>Bacillota</taxon>
        <taxon>Bacilli</taxon>
        <taxon>Bacillales</taxon>
        <taxon>Paenibacillaceae</taxon>
        <taxon>Paenibacillus</taxon>
    </lineage>
</organism>
<dbReference type="EMBL" id="JBHLWN010000043">
    <property type="protein sequence ID" value="MFC0212942.1"/>
    <property type="molecule type" value="Genomic_DNA"/>
</dbReference>
<keyword evidence="1" id="KW-0378">Hydrolase</keyword>
<dbReference type="InterPro" id="IPR023198">
    <property type="entry name" value="PGP-like_dom2"/>
</dbReference>
<dbReference type="InterPro" id="IPR023214">
    <property type="entry name" value="HAD_sf"/>
</dbReference>
<dbReference type="EC" id="3.-.-.-" evidence="1"/>
<gene>
    <name evidence="1" type="ORF">ACFFK0_10840</name>
</gene>
<dbReference type="SFLD" id="SFLDS00003">
    <property type="entry name" value="Haloacid_Dehalogenase"/>
    <property type="match status" value="1"/>
</dbReference>
<dbReference type="Pfam" id="PF13419">
    <property type="entry name" value="HAD_2"/>
    <property type="match status" value="1"/>
</dbReference>
<accession>A0ABV6DK17</accession>
<dbReference type="Gene3D" id="3.40.50.1000">
    <property type="entry name" value="HAD superfamily/HAD-like"/>
    <property type="match status" value="1"/>
</dbReference>
<dbReference type="PANTHER" id="PTHR43434">
    <property type="entry name" value="PHOSPHOGLYCOLATE PHOSPHATASE"/>
    <property type="match status" value="1"/>
</dbReference>
<keyword evidence="2" id="KW-1185">Reference proteome</keyword>
<dbReference type="GO" id="GO:0016787">
    <property type="term" value="F:hydrolase activity"/>
    <property type="evidence" value="ECO:0007669"/>
    <property type="project" value="UniProtKB-KW"/>
</dbReference>
<reference evidence="1 2" key="1">
    <citation type="submission" date="2024-09" db="EMBL/GenBank/DDBJ databases">
        <authorList>
            <person name="Sun Q."/>
            <person name="Mori K."/>
        </authorList>
    </citation>
    <scope>NUCLEOTIDE SEQUENCE [LARGE SCALE GENOMIC DNA]</scope>
    <source>
        <strain evidence="1 2">CCM 7759</strain>
    </source>
</reference>
<name>A0ABV6DK17_9BACL</name>
<dbReference type="RefSeq" id="WP_377470186.1">
    <property type="nucleotide sequence ID" value="NZ_JBHLWN010000043.1"/>
</dbReference>
<protein>
    <submittedName>
        <fullName evidence="1">HAD family hydrolase</fullName>
        <ecNumber evidence="1">3.-.-.-</ecNumber>
    </submittedName>
</protein>
<dbReference type="Gene3D" id="1.10.150.240">
    <property type="entry name" value="Putative phosphatase, domain 2"/>
    <property type="match status" value="1"/>
</dbReference>
<dbReference type="InterPro" id="IPR036412">
    <property type="entry name" value="HAD-like_sf"/>
</dbReference>
<dbReference type="InterPro" id="IPR041492">
    <property type="entry name" value="HAD_2"/>
</dbReference>
<sequence length="215" mass="23473">MLKLIIFDLDGTIGNTLPLCIAAFKRSIEPLAGRSLSNQEIIDTFGPSEEGTVNALIPDKYEQGIAAYLDHYRELHGMCAEPFDGIVDILDFAKNNEIRLAMVTGKGEHSTKITLEVFGIEAYFDAIETGSPYGPRKVNGIRSVVEQLGVLPSESVYIGDAPSDILASREVGVPVLSAAWAETAELEQLKSLKPDRIFTSVEELKKYVQQACAKP</sequence>
<proteinExistence type="predicted"/>